<evidence type="ECO:0000256" key="3">
    <source>
        <dbReference type="ARBA" id="ARBA00022771"/>
    </source>
</evidence>
<dbReference type="GO" id="GO:0008270">
    <property type="term" value="F:zinc ion binding"/>
    <property type="evidence" value="ECO:0007669"/>
    <property type="project" value="UniProtKB-KW"/>
</dbReference>
<reference evidence="12" key="2">
    <citation type="submission" date="2023-04" db="EMBL/GenBank/DDBJ databases">
        <authorList>
            <person name="Bruccoleri R.E."/>
            <person name="Oakeley E.J."/>
            <person name="Faust A.-M."/>
            <person name="Dessus-Babus S."/>
            <person name="Altorfer M."/>
            <person name="Burckhardt D."/>
            <person name="Oertli M."/>
            <person name="Naumann U."/>
            <person name="Petersen F."/>
            <person name="Wong J."/>
        </authorList>
    </citation>
    <scope>NUCLEOTIDE SEQUENCE</scope>
    <source>
        <strain evidence="12">GSM-AAB239-AS_SAM_17_03QT</strain>
        <tissue evidence="12">Leaf</tissue>
    </source>
</reference>
<feature type="region of interest" description="Disordered" evidence="10">
    <location>
        <begin position="514"/>
        <end position="541"/>
    </location>
</feature>
<comment type="subcellular location">
    <subcellularLocation>
        <location evidence="1">Nucleus</location>
    </subcellularLocation>
</comment>
<keyword evidence="2" id="KW-0479">Metal-binding</keyword>
<dbReference type="SUPFAM" id="SSF53098">
    <property type="entry name" value="Ribonuclease H-like"/>
    <property type="match status" value="1"/>
</dbReference>
<dbReference type="InterPro" id="IPR025525">
    <property type="entry name" value="hAT-like_transposase_RNase-H"/>
</dbReference>
<reference evidence="12" key="1">
    <citation type="journal article" date="2023" name="GigaByte">
        <title>Genome assembly of the bearded iris, Iris pallida Lam.</title>
        <authorList>
            <person name="Bruccoleri R.E."/>
            <person name="Oakeley E.J."/>
            <person name="Faust A.M.E."/>
            <person name="Altorfer M."/>
            <person name="Dessus-Babus S."/>
            <person name="Burckhardt D."/>
            <person name="Oertli M."/>
            <person name="Naumann U."/>
            <person name="Petersen F."/>
            <person name="Wong J."/>
        </authorList>
    </citation>
    <scope>NUCLEOTIDE SEQUENCE</scope>
    <source>
        <strain evidence="12">GSM-AAB239-AS_SAM_17_03QT</strain>
    </source>
</reference>
<dbReference type="Proteomes" id="UP001140949">
    <property type="component" value="Unassembled WGS sequence"/>
</dbReference>
<evidence type="ECO:0000256" key="4">
    <source>
        <dbReference type="ARBA" id="ARBA00022833"/>
    </source>
</evidence>
<feature type="compositionally biased region" description="Basic and acidic residues" evidence="10">
    <location>
        <begin position="514"/>
        <end position="523"/>
    </location>
</feature>
<feature type="domain" description="BED-type" evidence="11">
    <location>
        <begin position="23"/>
        <end position="81"/>
    </location>
</feature>
<dbReference type="PANTHER" id="PTHR46481:SF10">
    <property type="entry name" value="ZINC FINGER BED DOMAIN-CONTAINING PROTEIN 39"/>
    <property type="match status" value="1"/>
</dbReference>
<evidence type="ECO:0000259" key="11">
    <source>
        <dbReference type="PROSITE" id="PS50808"/>
    </source>
</evidence>
<evidence type="ECO:0000256" key="9">
    <source>
        <dbReference type="PROSITE-ProRule" id="PRU00027"/>
    </source>
</evidence>
<dbReference type="PANTHER" id="PTHR46481">
    <property type="entry name" value="ZINC FINGER BED DOMAIN-CONTAINING PROTEIN 4"/>
    <property type="match status" value="1"/>
</dbReference>
<dbReference type="SMART" id="SM00614">
    <property type="entry name" value="ZnF_BED"/>
    <property type="match status" value="1"/>
</dbReference>
<protein>
    <submittedName>
        <fullName evidence="12">Zinc finger BED domain-containing protein RICESLEEPER 2-like</fullName>
    </submittedName>
</protein>
<comment type="caution">
    <text evidence="12">The sequence shown here is derived from an EMBL/GenBank/DDBJ whole genome shotgun (WGS) entry which is preliminary data.</text>
</comment>
<feature type="compositionally biased region" description="Acidic residues" evidence="10">
    <location>
        <begin position="1"/>
        <end position="11"/>
    </location>
</feature>
<accession>A0AAX6I891</accession>
<dbReference type="InterPro" id="IPR003656">
    <property type="entry name" value="Znf_BED"/>
</dbReference>
<dbReference type="AlphaFoldDB" id="A0AAX6I891"/>
<dbReference type="InterPro" id="IPR052035">
    <property type="entry name" value="ZnF_BED_domain_contain"/>
</dbReference>
<keyword evidence="3 9" id="KW-0863">Zinc-finger</keyword>
<dbReference type="EMBL" id="JANAVB010003934">
    <property type="protein sequence ID" value="KAJ6849107.1"/>
    <property type="molecule type" value="Genomic_DNA"/>
</dbReference>
<keyword evidence="13" id="KW-1185">Reference proteome</keyword>
<name>A0AAX6I891_IRIPA</name>
<evidence type="ECO:0000313" key="12">
    <source>
        <dbReference type="EMBL" id="KAJ6849107.1"/>
    </source>
</evidence>
<keyword evidence="5" id="KW-0805">Transcription regulation</keyword>
<gene>
    <name evidence="12" type="ORF">M6B38_271115</name>
</gene>
<keyword evidence="7" id="KW-0804">Transcription</keyword>
<dbReference type="PROSITE" id="PS50808">
    <property type="entry name" value="ZF_BED"/>
    <property type="match status" value="1"/>
</dbReference>
<evidence type="ECO:0000313" key="13">
    <source>
        <dbReference type="Proteomes" id="UP001140949"/>
    </source>
</evidence>
<keyword evidence="6" id="KW-0238">DNA-binding</keyword>
<feature type="region of interest" description="Disordered" evidence="10">
    <location>
        <begin position="1"/>
        <end position="23"/>
    </location>
</feature>
<keyword evidence="8" id="KW-0539">Nucleus</keyword>
<sequence>MDASEDGDEAEGGNGTIDDAGRKRKSPVWNEFSKITVMVKGVPVKKGECKYCKKNIAINKSGSTTQFIRHMQKCSVRLASFKKQNFLTGTDFIKVGAATNGNLGIFKFSKESVREYMAKMIIVHEYPFRMVEHEFFVLFCRMLNALFEKISRMTIRNDCIKLHASEKNKLKIMLTSVLKISLTSDLWTSNQTIGYMCLTAHFMNSEWILQKRILNFCSLPPPHTGVSIDDAIFCCLSDWGIESKVSTITLDNASSNDSAVRYLKDSFSRIGKLFFKGKIFHVRCCAHILNLMVQDGLHEIKDVIQNIRESVKYLKMSSSRLYNFAEIAKQVNIPVARRLVLDVPTRWNSTYAMLESTLIFRDVFPRYGDRDNNYVWLPSDLDWEKAENVCKILEVFHDASNVFSGVSYPTSNLFLPEIWKVKQILNEKSVEFDETYYLKSMVDRMKSKFEKYWGQCNLLMSIAAVLDPRFKMKLIEFSFPKIYPAQEADKNIRYVIDSLYELYAEYVASNAVSNDKDEDKAKGEASNSVSTHIKGKTKRKF</sequence>
<evidence type="ECO:0000256" key="7">
    <source>
        <dbReference type="ARBA" id="ARBA00023163"/>
    </source>
</evidence>
<evidence type="ECO:0000256" key="10">
    <source>
        <dbReference type="SAM" id="MobiDB-lite"/>
    </source>
</evidence>
<evidence type="ECO:0000256" key="8">
    <source>
        <dbReference type="ARBA" id="ARBA00023242"/>
    </source>
</evidence>
<evidence type="ECO:0000256" key="2">
    <source>
        <dbReference type="ARBA" id="ARBA00022723"/>
    </source>
</evidence>
<organism evidence="12 13">
    <name type="scientific">Iris pallida</name>
    <name type="common">Sweet iris</name>
    <dbReference type="NCBI Taxonomy" id="29817"/>
    <lineage>
        <taxon>Eukaryota</taxon>
        <taxon>Viridiplantae</taxon>
        <taxon>Streptophyta</taxon>
        <taxon>Embryophyta</taxon>
        <taxon>Tracheophyta</taxon>
        <taxon>Spermatophyta</taxon>
        <taxon>Magnoliopsida</taxon>
        <taxon>Liliopsida</taxon>
        <taxon>Asparagales</taxon>
        <taxon>Iridaceae</taxon>
        <taxon>Iridoideae</taxon>
        <taxon>Irideae</taxon>
        <taxon>Iris</taxon>
    </lineage>
</organism>
<dbReference type="GO" id="GO:0005634">
    <property type="term" value="C:nucleus"/>
    <property type="evidence" value="ECO:0007669"/>
    <property type="project" value="UniProtKB-SubCell"/>
</dbReference>
<proteinExistence type="predicted"/>
<dbReference type="GO" id="GO:0003677">
    <property type="term" value="F:DNA binding"/>
    <property type="evidence" value="ECO:0007669"/>
    <property type="project" value="UniProtKB-KW"/>
</dbReference>
<evidence type="ECO:0000256" key="1">
    <source>
        <dbReference type="ARBA" id="ARBA00004123"/>
    </source>
</evidence>
<dbReference type="InterPro" id="IPR012337">
    <property type="entry name" value="RNaseH-like_sf"/>
</dbReference>
<evidence type="ECO:0000256" key="6">
    <source>
        <dbReference type="ARBA" id="ARBA00023125"/>
    </source>
</evidence>
<keyword evidence="4" id="KW-0862">Zinc</keyword>
<evidence type="ECO:0000256" key="5">
    <source>
        <dbReference type="ARBA" id="ARBA00023015"/>
    </source>
</evidence>
<dbReference type="Pfam" id="PF14372">
    <property type="entry name" value="hAT-like_RNase-H"/>
    <property type="match status" value="1"/>
</dbReference>
<dbReference type="Pfam" id="PF02892">
    <property type="entry name" value="zf-BED"/>
    <property type="match status" value="1"/>
</dbReference>